<dbReference type="RefSeq" id="WP_187009313.1">
    <property type="nucleotide sequence ID" value="NZ_JACRUI010000001.1"/>
</dbReference>
<proteinExistence type="predicted"/>
<reference evidence="1 2" key="1">
    <citation type="submission" date="2020-08" db="EMBL/GenBank/DDBJ databases">
        <title>Description of novel Flavobacterium F-380 isolate.</title>
        <authorList>
            <person name="Saticioglu I.B."/>
            <person name="Duman M."/>
            <person name="Altun S."/>
        </authorList>
    </citation>
    <scope>NUCLEOTIDE SEQUENCE [LARGE SCALE GENOMIC DNA]</scope>
    <source>
        <strain evidence="1 2">F-380</strain>
    </source>
</reference>
<protein>
    <submittedName>
        <fullName evidence="1">Uncharacterized protein</fullName>
    </submittedName>
</protein>
<keyword evidence="2" id="KW-1185">Reference proteome</keyword>
<evidence type="ECO:0000313" key="1">
    <source>
        <dbReference type="EMBL" id="MBC5840758.1"/>
    </source>
</evidence>
<sequence>MKTTIDFLNGLPVAKSANFQNNVIKNLAEGVNQIYLDSCGMERCSGYGSYNYFLRVEINNISMNLKLHTNSAPAFDAYQDLEMGTRNFENWIKSTALMLLDENKDLIIELIQEEDNE</sequence>
<comment type="caution">
    <text evidence="1">The sequence shown here is derived from an EMBL/GenBank/DDBJ whole genome shotgun (WGS) entry which is preliminary data.</text>
</comment>
<accession>A0ABR7J5R6</accession>
<dbReference type="EMBL" id="JACRUJ010000001">
    <property type="protein sequence ID" value="MBC5840758.1"/>
    <property type="molecule type" value="Genomic_DNA"/>
</dbReference>
<dbReference type="Proteomes" id="UP000629963">
    <property type="component" value="Unassembled WGS sequence"/>
</dbReference>
<organism evidence="1 2">
    <name type="scientific">Flavobacterium kayseriense</name>
    <dbReference type="NCBI Taxonomy" id="2764714"/>
    <lineage>
        <taxon>Bacteria</taxon>
        <taxon>Pseudomonadati</taxon>
        <taxon>Bacteroidota</taxon>
        <taxon>Flavobacteriia</taxon>
        <taxon>Flavobacteriales</taxon>
        <taxon>Flavobacteriaceae</taxon>
        <taxon>Flavobacterium</taxon>
    </lineage>
</organism>
<name>A0ABR7J5R6_9FLAO</name>
<evidence type="ECO:0000313" key="2">
    <source>
        <dbReference type="Proteomes" id="UP000629963"/>
    </source>
</evidence>
<gene>
    <name evidence="1" type="ORF">H8R23_05015</name>
</gene>